<reference evidence="2" key="1">
    <citation type="journal article" date="2019" name="Int. J. Syst. Evol. Microbiol.">
        <title>The Global Catalogue of Microorganisms (GCM) 10K type strain sequencing project: providing services to taxonomists for standard genome sequencing and annotation.</title>
        <authorList>
            <consortium name="The Broad Institute Genomics Platform"/>
            <consortium name="The Broad Institute Genome Sequencing Center for Infectious Disease"/>
            <person name="Wu L."/>
            <person name="Ma J."/>
        </authorList>
    </citation>
    <scope>NUCLEOTIDE SEQUENCE [LARGE SCALE GENOMIC DNA]</scope>
    <source>
        <strain evidence="2">CCUG 61697</strain>
    </source>
</reference>
<evidence type="ECO:0000313" key="1">
    <source>
        <dbReference type="EMBL" id="MFD0987755.1"/>
    </source>
</evidence>
<evidence type="ECO:0000313" key="2">
    <source>
        <dbReference type="Proteomes" id="UP001597102"/>
    </source>
</evidence>
<dbReference type="EMBL" id="JBHTJO010000001">
    <property type="protein sequence ID" value="MFD0987755.1"/>
    <property type="molecule type" value="Genomic_DNA"/>
</dbReference>
<comment type="caution">
    <text evidence="1">The sequence shown here is derived from an EMBL/GenBank/DDBJ whole genome shotgun (WGS) entry which is preliminary data.</text>
</comment>
<proteinExistence type="predicted"/>
<sequence>MIKAYITSAIGAALLLGSTLLATASMYKYDAMCAMGLASEKTIQTDCAIYEEIGGMRYCFGSEEAKAKFMETPEPNIARAEKYYQTLE</sequence>
<organism evidence="1 2">
    <name type="scientific">Methyloligella solikamskensis</name>
    <dbReference type="NCBI Taxonomy" id="1177756"/>
    <lineage>
        <taxon>Bacteria</taxon>
        <taxon>Pseudomonadati</taxon>
        <taxon>Pseudomonadota</taxon>
        <taxon>Alphaproteobacteria</taxon>
        <taxon>Hyphomicrobiales</taxon>
        <taxon>Hyphomicrobiaceae</taxon>
        <taxon>Methyloligella</taxon>
    </lineage>
</organism>
<gene>
    <name evidence="1" type="ORF">ACFQ2F_11680</name>
</gene>
<dbReference type="RefSeq" id="WP_379090034.1">
    <property type="nucleotide sequence ID" value="NZ_JBHTJO010000001.1"/>
</dbReference>
<accession>A0ABW3JD37</accession>
<dbReference type="Proteomes" id="UP001597102">
    <property type="component" value="Unassembled WGS sequence"/>
</dbReference>
<keyword evidence="2" id="KW-1185">Reference proteome</keyword>
<evidence type="ECO:0008006" key="3">
    <source>
        <dbReference type="Google" id="ProtNLM"/>
    </source>
</evidence>
<name>A0ABW3JD37_9HYPH</name>
<protein>
    <recommendedName>
        <fullName evidence="3">YARHG domain-containing protein</fullName>
    </recommendedName>
</protein>